<feature type="domain" description="Zn(2)-C6 fungal-type" evidence="10">
    <location>
        <begin position="3"/>
        <end position="33"/>
    </location>
</feature>
<gene>
    <name evidence="11" type="ORF">PSALAMII_LOCUS4293</name>
</gene>
<accession>A0A9W4NEC8</accession>
<dbReference type="CDD" id="cd00067">
    <property type="entry name" value="GAL4"/>
    <property type="match status" value="1"/>
</dbReference>
<reference evidence="11" key="1">
    <citation type="submission" date="2021-07" db="EMBL/GenBank/DDBJ databases">
        <authorList>
            <person name="Branca A.L. A."/>
        </authorList>
    </citation>
    <scope>NUCLEOTIDE SEQUENCE</scope>
</reference>
<dbReference type="OrthoDB" id="118550at2759"/>
<dbReference type="GO" id="GO:0043565">
    <property type="term" value="F:sequence-specific DNA binding"/>
    <property type="evidence" value="ECO:0007669"/>
    <property type="project" value="TreeGrafter"/>
</dbReference>
<keyword evidence="12" id="KW-1185">Reference proteome</keyword>
<proteinExistence type="predicted"/>
<feature type="coiled-coil region" evidence="8">
    <location>
        <begin position="47"/>
        <end position="74"/>
    </location>
</feature>
<dbReference type="InterPro" id="IPR007219">
    <property type="entry name" value="XnlR_reg_dom"/>
</dbReference>
<protein>
    <recommendedName>
        <fullName evidence="10">Zn(2)-C6 fungal-type domain-containing protein</fullName>
    </recommendedName>
</protein>
<organism evidence="11 12">
    <name type="scientific">Penicillium salamii</name>
    <dbReference type="NCBI Taxonomy" id="1612424"/>
    <lineage>
        <taxon>Eukaryota</taxon>
        <taxon>Fungi</taxon>
        <taxon>Dikarya</taxon>
        <taxon>Ascomycota</taxon>
        <taxon>Pezizomycotina</taxon>
        <taxon>Eurotiomycetes</taxon>
        <taxon>Eurotiomycetidae</taxon>
        <taxon>Eurotiales</taxon>
        <taxon>Aspergillaceae</taxon>
        <taxon>Penicillium</taxon>
    </lineage>
</organism>
<evidence type="ECO:0000256" key="7">
    <source>
        <dbReference type="ARBA" id="ARBA00023242"/>
    </source>
</evidence>
<dbReference type="GO" id="GO:0005634">
    <property type="term" value="C:nucleus"/>
    <property type="evidence" value="ECO:0007669"/>
    <property type="project" value="UniProtKB-SubCell"/>
</dbReference>
<sequence>MQACDRCRRRKSGCDKEQPSCGLCVKAGVTCVYSDRSKEPPIRQDVIEKLERRLRQTEATNRALTARLAASKSQVVANASTTQNSQVQEHQNEVSDEVSFLSLNAGGERQFLGSTSGVLFADLIRSAIRADAPNTPGASEVGPTPVSELTTNISRHGPPGSSREAPPLVQENVARELHDAYFHHDHLCYPILSQEPAMASLRDIYADPTALENKPFETFCFYMVMAISTSSLQKLHWQSLPEAELYHSHATSRLSDIFALGGLPALQAILLLCQYQLTSSTQKTSTSLWHMVGMAARMCFEMGLHREEAYNYQLDSTSAPHRRWLWCVLAMDRYVIPVANERPLLTVIFTSSVVSITLGRPFAIQLEDVSLKLPTDALENGNSLHTEQQRDAVFAHITQYRILCGKIMSSLHRGRHTNDEVSALAAQASLANDLEEWRSKTDTIFASEGSSNSAKFSSFLTVEWYEMIYHNALLMLYRPSPALPLSSSRATVAVPIIYNSAKQAIGYYAHLHELQRINYTWITLRSVFMAGLSFVYAAGQHFRTKKSPLTQLSHILESDPSIMEIVNICRSCSNVLVAVSERGNIPRHCHRVFDRLSDAVLKDAVDYHTSPVVNNPPPGPAPVPLFNNNPSQDSATDYPMEMVPSGGWNYNDAVPSSILAVDDVFRDCFDDLQHFHESAFGEDPIGQLSQDWLGQIGGMQLPDSLT</sequence>
<keyword evidence="6" id="KW-0804">Transcription</keyword>
<dbReference type="PANTHER" id="PTHR47782">
    <property type="entry name" value="ZN(II)2CYS6 TRANSCRIPTION FACTOR (EUROFUNG)-RELATED"/>
    <property type="match status" value="1"/>
</dbReference>
<dbReference type="InterPro" id="IPR001138">
    <property type="entry name" value="Zn2Cys6_DnaBD"/>
</dbReference>
<evidence type="ECO:0000313" key="12">
    <source>
        <dbReference type="Proteomes" id="UP001152649"/>
    </source>
</evidence>
<name>A0A9W4NEC8_9EURO</name>
<dbReference type="GO" id="GO:0000981">
    <property type="term" value="F:DNA-binding transcription factor activity, RNA polymerase II-specific"/>
    <property type="evidence" value="ECO:0007669"/>
    <property type="project" value="InterPro"/>
</dbReference>
<evidence type="ECO:0000256" key="1">
    <source>
        <dbReference type="ARBA" id="ARBA00004123"/>
    </source>
</evidence>
<dbReference type="PROSITE" id="PS50048">
    <property type="entry name" value="ZN2_CY6_FUNGAL_2"/>
    <property type="match status" value="1"/>
</dbReference>
<dbReference type="InterPro" id="IPR052202">
    <property type="entry name" value="Yeast_MetPath_Reg"/>
</dbReference>
<evidence type="ECO:0000256" key="9">
    <source>
        <dbReference type="SAM" id="MobiDB-lite"/>
    </source>
</evidence>
<keyword evidence="3" id="KW-0862">Zinc</keyword>
<evidence type="ECO:0000259" key="10">
    <source>
        <dbReference type="PROSITE" id="PS50048"/>
    </source>
</evidence>
<comment type="caution">
    <text evidence="11">The sequence shown here is derived from an EMBL/GenBank/DDBJ whole genome shotgun (WGS) entry which is preliminary data.</text>
</comment>
<dbReference type="Pfam" id="PF00172">
    <property type="entry name" value="Zn_clus"/>
    <property type="match status" value="1"/>
</dbReference>
<dbReference type="SMART" id="SM00906">
    <property type="entry name" value="Fungal_trans"/>
    <property type="match status" value="1"/>
</dbReference>
<dbReference type="EMBL" id="CAJVPG010000166">
    <property type="protein sequence ID" value="CAG8366396.1"/>
    <property type="molecule type" value="Genomic_DNA"/>
</dbReference>
<evidence type="ECO:0000256" key="4">
    <source>
        <dbReference type="ARBA" id="ARBA00023015"/>
    </source>
</evidence>
<comment type="subcellular location">
    <subcellularLocation>
        <location evidence="1">Nucleus</location>
    </subcellularLocation>
</comment>
<dbReference type="PROSITE" id="PS00463">
    <property type="entry name" value="ZN2_CY6_FUNGAL_1"/>
    <property type="match status" value="1"/>
</dbReference>
<keyword evidence="4" id="KW-0805">Transcription regulation</keyword>
<dbReference type="Proteomes" id="UP001152649">
    <property type="component" value="Unassembled WGS sequence"/>
</dbReference>
<evidence type="ECO:0000256" key="5">
    <source>
        <dbReference type="ARBA" id="ARBA00023125"/>
    </source>
</evidence>
<dbReference type="GO" id="GO:0045944">
    <property type="term" value="P:positive regulation of transcription by RNA polymerase II"/>
    <property type="evidence" value="ECO:0007669"/>
    <property type="project" value="TreeGrafter"/>
</dbReference>
<dbReference type="SMART" id="SM00066">
    <property type="entry name" value="GAL4"/>
    <property type="match status" value="1"/>
</dbReference>
<evidence type="ECO:0000256" key="6">
    <source>
        <dbReference type="ARBA" id="ARBA00023163"/>
    </source>
</evidence>
<evidence type="ECO:0000256" key="2">
    <source>
        <dbReference type="ARBA" id="ARBA00022723"/>
    </source>
</evidence>
<evidence type="ECO:0000256" key="8">
    <source>
        <dbReference type="SAM" id="Coils"/>
    </source>
</evidence>
<keyword evidence="5" id="KW-0238">DNA-binding</keyword>
<dbReference type="GO" id="GO:0006351">
    <property type="term" value="P:DNA-templated transcription"/>
    <property type="evidence" value="ECO:0007669"/>
    <property type="project" value="InterPro"/>
</dbReference>
<keyword evidence="7" id="KW-0539">Nucleus</keyword>
<keyword evidence="8" id="KW-0175">Coiled coil</keyword>
<evidence type="ECO:0000256" key="3">
    <source>
        <dbReference type="ARBA" id="ARBA00022833"/>
    </source>
</evidence>
<dbReference type="AlphaFoldDB" id="A0A9W4NEC8"/>
<feature type="region of interest" description="Disordered" evidence="9">
    <location>
        <begin position="132"/>
        <end position="166"/>
    </location>
</feature>
<dbReference type="SUPFAM" id="SSF57701">
    <property type="entry name" value="Zn2/Cys6 DNA-binding domain"/>
    <property type="match status" value="1"/>
</dbReference>
<dbReference type="GO" id="GO:0008270">
    <property type="term" value="F:zinc ion binding"/>
    <property type="evidence" value="ECO:0007669"/>
    <property type="project" value="InterPro"/>
</dbReference>
<dbReference type="Pfam" id="PF04082">
    <property type="entry name" value="Fungal_trans"/>
    <property type="match status" value="1"/>
</dbReference>
<dbReference type="PANTHER" id="PTHR47782:SF12">
    <property type="entry name" value="ZN(II)2CYS6 TRANSCRIPTION FACTOR (EUROFUNG)"/>
    <property type="match status" value="1"/>
</dbReference>
<dbReference type="CDD" id="cd12148">
    <property type="entry name" value="fungal_TF_MHR"/>
    <property type="match status" value="1"/>
</dbReference>
<keyword evidence="2" id="KW-0479">Metal-binding</keyword>
<dbReference type="InterPro" id="IPR036864">
    <property type="entry name" value="Zn2-C6_fun-type_DNA-bd_sf"/>
</dbReference>
<dbReference type="Gene3D" id="4.10.240.10">
    <property type="entry name" value="Zn(2)-C6 fungal-type DNA-binding domain"/>
    <property type="match status" value="1"/>
</dbReference>
<evidence type="ECO:0000313" key="11">
    <source>
        <dbReference type="EMBL" id="CAG8366396.1"/>
    </source>
</evidence>